<dbReference type="SMART" id="SM00387">
    <property type="entry name" value="HATPase_c"/>
    <property type="match status" value="1"/>
</dbReference>
<dbReference type="GO" id="GO:0005737">
    <property type="term" value="C:cytoplasm"/>
    <property type="evidence" value="ECO:0007669"/>
    <property type="project" value="UniProtKB-SubCell"/>
</dbReference>
<evidence type="ECO:0000256" key="5">
    <source>
        <dbReference type="ARBA" id="ARBA00022840"/>
    </source>
</evidence>
<proteinExistence type="inferred from homology"/>
<dbReference type="HAMAP" id="MF_00505">
    <property type="entry name" value="HSP90"/>
    <property type="match status" value="1"/>
</dbReference>
<dbReference type="SUPFAM" id="SSF55874">
    <property type="entry name" value="ATPase domain of HSP90 chaperone/DNA topoisomerase II/histidine kinase"/>
    <property type="match status" value="1"/>
</dbReference>
<feature type="domain" description="Histidine kinase/HSP90-like ATPase" evidence="10">
    <location>
        <begin position="26"/>
        <end position="184"/>
    </location>
</feature>
<feature type="binding site" evidence="9">
    <location>
        <position position="33"/>
    </location>
    <ligand>
        <name>ATP</name>
        <dbReference type="ChEBI" id="CHEBI:30616"/>
    </ligand>
</feature>
<dbReference type="PANTHER" id="PTHR11528">
    <property type="entry name" value="HEAT SHOCK PROTEIN 90 FAMILY MEMBER"/>
    <property type="match status" value="1"/>
</dbReference>
<feature type="binding site" evidence="9">
    <location>
        <position position="79"/>
    </location>
    <ligand>
        <name>ATP</name>
        <dbReference type="ChEBI" id="CHEBI:30616"/>
    </ligand>
</feature>
<dbReference type="SUPFAM" id="SSF110942">
    <property type="entry name" value="HSP90 C-terminal domain"/>
    <property type="match status" value="1"/>
</dbReference>
<evidence type="ECO:0000313" key="12">
    <source>
        <dbReference type="Proteomes" id="UP000198870"/>
    </source>
</evidence>
<name>A0A1G5I3W6_9BACT</name>
<comment type="caution">
    <text evidence="8">Lacks conserved residue(s) required for the propagation of feature annotation.</text>
</comment>
<dbReference type="Gene3D" id="3.40.50.11260">
    <property type="match status" value="1"/>
</dbReference>
<gene>
    <name evidence="8" type="primary">htpG</name>
    <name evidence="11" type="ORF">SAMN05216233_11777</name>
</gene>
<dbReference type="RefSeq" id="WP_092213262.1">
    <property type="nucleotide sequence ID" value="NZ_FMUX01000017.1"/>
</dbReference>
<feature type="binding site" evidence="9">
    <location>
        <begin position="99"/>
        <end position="100"/>
    </location>
    <ligand>
        <name>ATP</name>
        <dbReference type="ChEBI" id="CHEBI:30616"/>
    </ligand>
</feature>
<feature type="binding site" evidence="9">
    <location>
        <begin position="124"/>
        <end position="129"/>
    </location>
    <ligand>
        <name>ATP</name>
        <dbReference type="ChEBI" id="CHEBI:30616"/>
    </ligand>
</feature>
<dbReference type="SUPFAM" id="SSF54211">
    <property type="entry name" value="Ribosomal protein S5 domain 2-like"/>
    <property type="match status" value="1"/>
</dbReference>
<feature type="region of interest" description="A; substrate-binding" evidence="8">
    <location>
        <begin position="1"/>
        <end position="356"/>
    </location>
</feature>
<comment type="subcellular location">
    <subcellularLocation>
        <location evidence="1 8">Cytoplasm</location>
    </subcellularLocation>
</comment>
<evidence type="ECO:0000259" key="10">
    <source>
        <dbReference type="SMART" id="SM00387"/>
    </source>
</evidence>
<dbReference type="GO" id="GO:0140662">
    <property type="term" value="F:ATP-dependent protein folding chaperone"/>
    <property type="evidence" value="ECO:0007669"/>
    <property type="project" value="InterPro"/>
</dbReference>
<dbReference type="GO" id="GO:0005524">
    <property type="term" value="F:ATP binding"/>
    <property type="evidence" value="ECO:0007669"/>
    <property type="project" value="UniProtKB-UniRule"/>
</dbReference>
<keyword evidence="5 8" id="KW-0067">ATP-binding</keyword>
<dbReference type="STRING" id="419481.SAMN05216233_11777"/>
<comment type="subunit">
    <text evidence="8">Homodimer.</text>
</comment>
<keyword evidence="3 8" id="KW-0963">Cytoplasm</keyword>
<reference evidence="11 12" key="1">
    <citation type="submission" date="2016-10" db="EMBL/GenBank/DDBJ databases">
        <authorList>
            <person name="de Groot N.N."/>
        </authorList>
    </citation>
    <scope>NUCLEOTIDE SEQUENCE [LARGE SCALE GENOMIC DNA]</scope>
    <source>
        <strain evidence="11 12">AA1</strain>
    </source>
</reference>
<dbReference type="InterPro" id="IPR037196">
    <property type="entry name" value="HSP90_C"/>
</dbReference>
<keyword evidence="4 8" id="KW-0547">Nucleotide-binding</keyword>
<dbReference type="PIRSF" id="PIRSF002583">
    <property type="entry name" value="Hsp90"/>
    <property type="match status" value="1"/>
</dbReference>
<organism evidence="11 12">
    <name type="scientific">Desulfoluna spongiiphila</name>
    <dbReference type="NCBI Taxonomy" id="419481"/>
    <lineage>
        <taxon>Bacteria</taxon>
        <taxon>Pseudomonadati</taxon>
        <taxon>Thermodesulfobacteriota</taxon>
        <taxon>Desulfobacteria</taxon>
        <taxon>Desulfobacterales</taxon>
        <taxon>Desulfolunaceae</taxon>
        <taxon>Desulfoluna</taxon>
    </lineage>
</organism>
<feature type="region of interest" description="C" evidence="8">
    <location>
        <begin position="561"/>
        <end position="638"/>
    </location>
</feature>
<dbReference type="NCBIfam" id="NF003555">
    <property type="entry name" value="PRK05218.1"/>
    <property type="match status" value="1"/>
</dbReference>
<accession>A0A1G5I3W6</accession>
<dbReference type="Proteomes" id="UP000198870">
    <property type="component" value="Unassembled WGS sequence"/>
</dbReference>
<dbReference type="Pfam" id="PF13589">
    <property type="entry name" value="HATPase_c_3"/>
    <property type="match status" value="1"/>
</dbReference>
<dbReference type="AlphaFoldDB" id="A0A1G5I3W6"/>
<protein>
    <recommendedName>
        <fullName evidence="8">Chaperone protein HtpG</fullName>
    </recommendedName>
    <alternativeName>
        <fullName evidence="8">Heat shock protein HtpG</fullName>
    </alternativeName>
    <alternativeName>
        <fullName evidence="8">High temperature protein G</fullName>
    </alternativeName>
</protein>
<feature type="binding site" evidence="9">
    <location>
        <position position="84"/>
    </location>
    <ligand>
        <name>ATP</name>
        <dbReference type="ChEBI" id="CHEBI:30616"/>
    </ligand>
</feature>
<evidence type="ECO:0000256" key="4">
    <source>
        <dbReference type="ARBA" id="ARBA00022741"/>
    </source>
</evidence>
<dbReference type="FunFam" id="3.30.565.10:FF:000009">
    <property type="entry name" value="Molecular chaperone HtpG"/>
    <property type="match status" value="1"/>
</dbReference>
<feature type="binding site" evidence="9">
    <location>
        <position position="37"/>
    </location>
    <ligand>
        <name>ATP</name>
        <dbReference type="ChEBI" id="CHEBI:30616"/>
    </ligand>
</feature>
<sequence length="638" mass="71932">MSKETRQFETEVQQLMNLIVNSLYSNEEIFLRELISNASDAIDKLRFEAQTHTELLEGEGELHIRIAPDSETKTLVISDNGIGMTRDEVVENLGTIAKSGTAAFMKAMEESKKGDAIAPELIGQFGVGFYSAFIVADKVTVETRKAGEGEAVRWESDGLGSYTLETCAKKEHGTTITLQLKAEGLEEDFTEEWAIKRVVKQHSDFVAYPVIMNVEKTEPLPDEEIIKDADGKPIGETTKKVRADETLNSMKAIWATPKSEVTDEEYDEFYRHISHDWNSPLDKIHMKFEGTTEYDALLYVPSKAPMDMYYSEKKTGIHLYCKRVFIMDDCTELMPEYLGFIKGVVDASDLNLNVSREILQQNRLVRNIRKNLVKKVLELFSKMEKETYAGFFDEFGPAIKSGIPMDHDNRDKLAKLIRYKTTKSDGAYVSLEEYVAGMKEDQEFIYYITGEDLVSLAGSPHLEALKAKDYEVLLMSDPVDEWVVQSLPEFDGKKLKSAEMGDLDLTEVDDDTKEAFKNFMEYLQKQLDEEIKEVKLSSRLKDSVSCLSGDALGMSAYMEKIMKASGQEMPKQKRVLELNGDHPLVVAVKSLFEKDAGNPVLPDHAQLLYDLAIISEGGRVEDPALFSKRVGELMAKAL</sequence>
<evidence type="ECO:0000256" key="1">
    <source>
        <dbReference type="ARBA" id="ARBA00004496"/>
    </source>
</evidence>
<evidence type="ECO:0000256" key="3">
    <source>
        <dbReference type="ARBA" id="ARBA00022490"/>
    </source>
</evidence>
<feature type="binding site" evidence="9">
    <location>
        <position position="174"/>
    </location>
    <ligand>
        <name>ATP</name>
        <dbReference type="ChEBI" id="CHEBI:30616"/>
    </ligand>
</feature>
<dbReference type="InterPro" id="IPR003594">
    <property type="entry name" value="HATPase_dom"/>
</dbReference>
<keyword evidence="7 8" id="KW-0143">Chaperone</keyword>
<evidence type="ECO:0000256" key="2">
    <source>
        <dbReference type="ARBA" id="ARBA00008239"/>
    </source>
</evidence>
<evidence type="ECO:0000256" key="8">
    <source>
        <dbReference type="HAMAP-Rule" id="MF_00505"/>
    </source>
</evidence>
<dbReference type="InterPro" id="IPR036890">
    <property type="entry name" value="HATPase_C_sf"/>
</dbReference>
<comment type="function">
    <text evidence="8">Molecular chaperone. Has ATPase activity.</text>
</comment>
<dbReference type="PRINTS" id="PR00775">
    <property type="entry name" value="HEATSHOCK90"/>
</dbReference>
<dbReference type="GO" id="GO:0051082">
    <property type="term" value="F:unfolded protein binding"/>
    <property type="evidence" value="ECO:0007669"/>
    <property type="project" value="UniProtKB-UniRule"/>
</dbReference>
<comment type="similarity">
    <text evidence="2 8">Belongs to the heat shock protein 90 family.</text>
</comment>
<dbReference type="InterPro" id="IPR001404">
    <property type="entry name" value="Hsp90_fam"/>
</dbReference>
<feature type="binding site" evidence="9">
    <location>
        <position position="356"/>
    </location>
    <ligand>
        <name>ATP</name>
        <dbReference type="ChEBI" id="CHEBI:30616"/>
    </ligand>
</feature>
<feature type="binding site" evidence="9">
    <location>
        <position position="98"/>
    </location>
    <ligand>
        <name>ATP</name>
        <dbReference type="ChEBI" id="CHEBI:30616"/>
    </ligand>
</feature>
<dbReference type="InterPro" id="IPR020568">
    <property type="entry name" value="Ribosomal_Su5_D2-typ_SF"/>
</dbReference>
<evidence type="ECO:0000256" key="7">
    <source>
        <dbReference type="ARBA" id="ARBA00023186"/>
    </source>
</evidence>
<dbReference type="InterPro" id="IPR020575">
    <property type="entry name" value="Hsp90_N"/>
</dbReference>
<evidence type="ECO:0000313" key="11">
    <source>
        <dbReference type="EMBL" id="SCY70564.1"/>
    </source>
</evidence>
<dbReference type="EMBL" id="FMUX01000017">
    <property type="protein sequence ID" value="SCY70564.1"/>
    <property type="molecule type" value="Genomic_DNA"/>
</dbReference>
<dbReference type="OrthoDB" id="9802640at2"/>
<evidence type="ECO:0000256" key="9">
    <source>
        <dbReference type="PIRSR" id="PIRSR002583-1"/>
    </source>
</evidence>
<feature type="binding site" evidence="9">
    <location>
        <position position="92"/>
    </location>
    <ligand>
        <name>ATP</name>
        <dbReference type="ChEBI" id="CHEBI:30616"/>
    </ligand>
</feature>
<keyword evidence="12" id="KW-1185">Reference proteome</keyword>
<dbReference type="Gene3D" id="1.20.120.790">
    <property type="entry name" value="Heat shock protein 90, C-terminal domain"/>
    <property type="match status" value="1"/>
</dbReference>
<dbReference type="CDD" id="cd16927">
    <property type="entry name" value="HATPase_Hsp90-like"/>
    <property type="match status" value="1"/>
</dbReference>
<evidence type="ECO:0000256" key="6">
    <source>
        <dbReference type="ARBA" id="ARBA00023016"/>
    </source>
</evidence>
<dbReference type="GO" id="GO:0016887">
    <property type="term" value="F:ATP hydrolysis activity"/>
    <property type="evidence" value="ECO:0007669"/>
    <property type="project" value="InterPro"/>
</dbReference>
<dbReference type="Gene3D" id="3.30.230.80">
    <property type="match status" value="1"/>
</dbReference>
<keyword evidence="6 8" id="KW-0346">Stress response</keyword>
<dbReference type="Gene3D" id="3.30.565.10">
    <property type="entry name" value="Histidine kinase-like ATPase, C-terminal domain"/>
    <property type="match status" value="1"/>
</dbReference>
<dbReference type="Pfam" id="PF00183">
    <property type="entry name" value="HSP90"/>
    <property type="match status" value="1"/>
</dbReference>